<feature type="transmembrane region" description="Helical" evidence="2">
    <location>
        <begin position="306"/>
        <end position="325"/>
    </location>
</feature>
<keyword evidence="2" id="KW-0472">Membrane</keyword>
<feature type="compositionally biased region" description="Low complexity" evidence="1">
    <location>
        <begin position="155"/>
        <end position="165"/>
    </location>
</feature>
<evidence type="ECO:0008006" key="6">
    <source>
        <dbReference type="Google" id="ProtNLM"/>
    </source>
</evidence>
<dbReference type="RefSeq" id="XP_056496611.1">
    <property type="nucleotide sequence ID" value="XM_056649480.1"/>
</dbReference>
<dbReference type="GeneID" id="81388647"/>
<feature type="region of interest" description="Disordered" evidence="1">
    <location>
        <begin position="155"/>
        <end position="192"/>
    </location>
</feature>
<evidence type="ECO:0000256" key="3">
    <source>
        <dbReference type="SAM" id="SignalP"/>
    </source>
</evidence>
<feature type="region of interest" description="Disordered" evidence="1">
    <location>
        <begin position="263"/>
        <end position="301"/>
    </location>
</feature>
<organism evidence="4 5">
    <name type="scientific">Penicillium citrinum</name>
    <dbReference type="NCBI Taxonomy" id="5077"/>
    <lineage>
        <taxon>Eukaryota</taxon>
        <taxon>Fungi</taxon>
        <taxon>Dikarya</taxon>
        <taxon>Ascomycota</taxon>
        <taxon>Pezizomycotina</taxon>
        <taxon>Eurotiomycetes</taxon>
        <taxon>Eurotiomycetidae</taxon>
        <taxon>Eurotiales</taxon>
        <taxon>Aspergillaceae</taxon>
        <taxon>Penicillium</taxon>
    </lineage>
</organism>
<evidence type="ECO:0000256" key="1">
    <source>
        <dbReference type="SAM" id="MobiDB-lite"/>
    </source>
</evidence>
<reference evidence="4" key="2">
    <citation type="journal article" date="2023" name="IMA Fungus">
        <title>Comparative genomic study of the Penicillium genus elucidates a diverse pangenome and 15 lateral gene transfer events.</title>
        <authorList>
            <person name="Petersen C."/>
            <person name="Sorensen T."/>
            <person name="Nielsen M.R."/>
            <person name="Sondergaard T.E."/>
            <person name="Sorensen J.L."/>
            <person name="Fitzpatrick D.A."/>
            <person name="Frisvad J.C."/>
            <person name="Nielsen K.L."/>
        </authorList>
    </citation>
    <scope>NUCLEOTIDE SEQUENCE</scope>
    <source>
        <strain evidence="4">IBT 23319</strain>
    </source>
</reference>
<protein>
    <recommendedName>
        <fullName evidence="6">Mid2 domain-containing protein</fullName>
    </recommendedName>
</protein>
<keyword evidence="2" id="KW-1133">Transmembrane helix</keyword>
<dbReference type="PANTHER" id="PTHR16861:SF10">
    <property type="entry name" value="MID2 DOMAIN-CONTAINING PROTEIN"/>
    <property type="match status" value="1"/>
</dbReference>
<dbReference type="Proteomes" id="UP001147733">
    <property type="component" value="Unassembled WGS sequence"/>
</dbReference>
<name>A0A9W9TGD9_PENCI</name>
<gene>
    <name evidence="4" type="ORF">N7469_010575</name>
</gene>
<accession>A0A9W9TGD9</accession>
<keyword evidence="2" id="KW-0812">Transmembrane</keyword>
<dbReference type="AlphaFoldDB" id="A0A9W9TGD9"/>
<sequence length="423" mass="44717">MRPLSSMPMISWVIILLLTTTVFADPLSLEEVEGNQLEQRGCSNPCGYYAQLCCNSGETCSTTDNGQAKCVSGSSGDSNDGSWEYYTTTYVVTETDKSTITSVWSSRAHAATGSSSGTCRIDLGETKCGSTCCDAAQECSNGECVAESSSAIPTGTEATGEATPGVRGTSSGASTVTETSAPTTTEGFTAPVGTNGADLIGAKAAEDKGGLSGGAIAGIVIGTIAGVLLLLLLCGCLCFKSALDGLLAALGIKKRRKNETTYVEERYSHHSGSRPRPRPAGGRTWFGAKPPATTDSELSEKKKSKWSGWGTVAIILGALALCLGLKRRRDQDHDDDRSSYTYPSSYYYSDTYTYSGTKALTDGLEIRDEVEDRVGLVVHKKKADYHRRVSNPDVDLTRASTTSSITRLALTTFDAFFGVTPSL</sequence>
<comment type="caution">
    <text evidence="4">The sequence shown here is derived from an EMBL/GenBank/DDBJ whole genome shotgun (WGS) entry which is preliminary data.</text>
</comment>
<feature type="compositionally biased region" description="Low complexity" evidence="1">
    <location>
        <begin position="173"/>
        <end position="190"/>
    </location>
</feature>
<evidence type="ECO:0000256" key="2">
    <source>
        <dbReference type="SAM" id="Phobius"/>
    </source>
</evidence>
<evidence type="ECO:0000313" key="4">
    <source>
        <dbReference type="EMBL" id="KAJ5221688.1"/>
    </source>
</evidence>
<keyword evidence="5" id="KW-1185">Reference proteome</keyword>
<proteinExistence type="predicted"/>
<evidence type="ECO:0000313" key="5">
    <source>
        <dbReference type="Proteomes" id="UP001147733"/>
    </source>
</evidence>
<reference evidence="4" key="1">
    <citation type="submission" date="2022-11" db="EMBL/GenBank/DDBJ databases">
        <authorList>
            <person name="Petersen C."/>
        </authorList>
    </citation>
    <scope>NUCLEOTIDE SEQUENCE</scope>
    <source>
        <strain evidence="4">IBT 23319</strain>
    </source>
</reference>
<dbReference type="EMBL" id="JAPQKT010000009">
    <property type="protein sequence ID" value="KAJ5221688.1"/>
    <property type="molecule type" value="Genomic_DNA"/>
</dbReference>
<dbReference type="OrthoDB" id="5425848at2759"/>
<feature type="chain" id="PRO_5040782652" description="Mid2 domain-containing protein" evidence="3">
    <location>
        <begin position="25"/>
        <end position="423"/>
    </location>
</feature>
<dbReference type="PANTHER" id="PTHR16861">
    <property type="entry name" value="GLYCOPROTEIN 38"/>
    <property type="match status" value="1"/>
</dbReference>
<feature type="signal peptide" evidence="3">
    <location>
        <begin position="1"/>
        <end position="24"/>
    </location>
</feature>
<keyword evidence="3" id="KW-0732">Signal</keyword>